<feature type="non-terminal residue" evidence="1">
    <location>
        <position position="1"/>
    </location>
</feature>
<sequence length="96" mass="11175">YEVSVYDPIIECTTDNEKAKLARQKNPRRYELNDANWDLEKKKEVNFDELPGFNETYNATFMVDQVVNLLDVDVGGQEVIYIGKTEQDDFNRLSAH</sequence>
<name>A0AAW7YS77_9STAP</name>
<evidence type="ECO:0000313" key="2">
    <source>
        <dbReference type="Proteomes" id="UP001170310"/>
    </source>
</evidence>
<dbReference type="RefSeq" id="WP_303522025.1">
    <property type="nucleotide sequence ID" value="NZ_JAUOQO010000218.1"/>
</dbReference>
<reference evidence="1" key="1">
    <citation type="submission" date="2023-07" db="EMBL/GenBank/DDBJ databases">
        <title>Genome content predicts the carbon catabolic preferences of heterotrophic bacteria.</title>
        <authorList>
            <person name="Gralka M."/>
        </authorList>
    </citation>
    <scope>NUCLEOTIDE SEQUENCE</scope>
    <source>
        <strain evidence="1">E2R20</strain>
    </source>
</reference>
<organism evidence="1 2">
    <name type="scientific">Staphylococcus pasteuri_A</name>
    <dbReference type="NCBI Taxonomy" id="3062664"/>
    <lineage>
        <taxon>Bacteria</taxon>
        <taxon>Bacillati</taxon>
        <taxon>Bacillota</taxon>
        <taxon>Bacilli</taxon>
        <taxon>Bacillales</taxon>
        <taxon>Staphylococcaceae</taxon>
        <taxon>Staphylococcus</taxon>
    </lineage>
</organism>
<dbReference type="AlphaFoldDB" id="A0AAW7YS77"/>
<dbReference type="Proteomes" id="UP001170310">
    <property type="component" value="Unassembled WGS sequence"/>
</dbReference>
<comment type="caution">
    <text evidence="1">The sequence shown here is derived from an EMBL/GenBank/DDBJ whole genome shotgun (WGS) entry which is preliminary data.</text>
</comment>
<accession>A0AAW7YS77</accession>
<dbReference type="EMBL" id="JAUOQO010000218">
    <property type="protein sequence ID" value="MDO6575110.1"/>
    <property type="molecule type" value="Genomic_DNA"/>
</dbReference>
<gene>
    <name evidence="1" type="ORF">Q4528_13425</name>
</gene>
<proteinExistence type="predicted"/>
<evidence type="ECO:0000313" key="1">
    <source>
        <dbReference type="EMBL" id="MDO6575110.1"/>
    </source>
</evidence>
<feature type="non-terminal residue" evidence="1">
    <location>
        <position position="96"/>
    </location>
</feature>
<keyword evidence="2" id="KW-1185">Reference proteome</keyword>
<protein>
    <submittedName>
        <fullName evidence="1">Uncharacterized protein</fullName>
    </submittedName>
</protein>